<evidence type="ECO:0000256" key="5">
    <source>
        <dbReference type="ARBA" id="ARBA00022505"/>
    </source>
</evidence>
<keyword evidence="5" id="KW-0500">Molybdenum</keyword>
<dbReference type="PROSITE" id="PS00551">
    <property type="entry name" value="MOLYBDOPTERIN_PROK_1"/>
    <property type="match status" value="1"/>
</dbReference>
<dbReference type="Pfam" id="PF01568">
    <property type="entry name" value="Molydop_binding"/>
    <property type="match status" value="1"/>
</dbReference>
<dbReference type="SUPFAM" id="SSF53706">
    <property type="entry name" value="Formate dehydrogenase/DMSO reductase, domains 1-3"/>
    <property type="match status" value="1"/>
</dbReference>
<evidence type="ECO:0000313" key="12">
    <source>
        <dbReference type="EMBL" id="PFG28138.1"/>
    </source>
</evidence>
<dbReference type="GO" id="GO:0009055">
    <property type="term" value="F:electron transfer activity"/>
    <property type="evidence" value="ECO:0007669"/>
    <property type="project" value="TreeGrafter"/>
</dbReference>
<dbReference type="Proteomes" id="UP000221653">
    <property type="component" value="Unassembled WGS sequence"/>
</dbReference>
<comment type="cofactor">
    <cofactor evidence="2">
        <name>[4Fe-4S] cluster</name>
        <dbReference type="ChEBI" id="CHEBI:49883"/>
    </cofactor>
</comment>
<dbReference type="InterPro" id="IPR011888">
    <property type="entry name" value="Anaer_DMSO_reductase"/>
</dbReference>
<accession>A0A2A9DN55</accession>
<dbReference type="Pfam" id="PF04879">
    <property type="entry name" value="Molybdop_Fe4S4"/>
    <property type="match status" value="1"/>
</dbReference>
<evidence type="ECO:0000256" key="3">
    <source>
        <dbReference type="ARBA" id="ARBA00010312"/>
    </source>
</evidence>
<evidence type="ECO:0000256" key="1">
    <source>
        <dbReference type="ARBA" id="ARBA00001942"/>
    </source>
</evidence>
<dbReference type="NCBIfam" id="TIGR02166">
    <property type="entry name" value="dmsA_ynfE"/>
    <property type="match status" value="1"/>
</dbReference>
<dbReference type="Gene3D" id="2.40.40.20">
    <property type="match status" value="1"/>
</dbReference>
<dbReference type="GO" id="GO:0043546">
    <property type="term" value="F:molybdopterin cofactor binding"/>
    <property type="evidence" value="ECO:0007669"/>
    <property type="project" value="InterPro"/>
</dbReference>
<evidence type="ECO:0000256" key="4">
    <source>
        <dbReference type="ARBA" id="ARBA00022485"/>
    </source>
</evidence>
<dbReference type="GO" id="GO:0030151">
    <property type="term" value="F:molybdenum ion binding"/>
    <property type="evidence" value="ECO:0007669"/>
    <property type="project" value="InterPro"/>
</dbReference>
<protein>
    <submittedName>
        <fullName evidence="12">Anaerobic dimethyl sulfoxide reductase subunit A</fullName>
    </submittedName>
</protein>
<dbReference type="InterPro" id="IPR006657">
    <property type="entry name" value="MoPterin_dinucl-bd_dom"/>
</dbReference>
<keyword evidence="10" id="KW-0411">Iron-sulfur</keyword>
<dbReference type="PROSITE" id="PS51669">
    <property type="entry name" value="4FE4S_MOW_BIS_MGD"/>
    <property type="match status" value="1"/>
</dbReference>
<dbReference type="InterPro" id="IPR027467">
    <property type="entry name" value="MopterinOxRdtase_cofactor_BS"/>
</dbReference>
<dbReference type="CDD" id="cd02770">
    <property type="entry name" value="MopB_DmsA-EC"/>
    <property type="match status" value="1"/>
</dbReference>
<dbReference type="SMART" id="SM00926">
    <property type="entry name" value="Molybdop_Fe4S4"/>
    <property type="match status" value="1"/>
</dbReference>
<keyword evidence="13" id="KW-1185">Reference proteome</keyword>
<keyword evidence="4" id="KW-0004">4Fe-4S</keyword>
<keyword evidence="8" id="KW-0560">Oxidoreductase</keyword>
<dbReference type="InterPro" id="IPR006311">
    <property type="entry name" value="TAT_signal"/>
</dbReference>
<dbReference type="InterPro" id="IPR006656">
    <property type="entry name" value="Mopterin_OxRdtase"/>
</dbReference>
<dbReference type="InterPro" id="IPR006655">
    <property type="entry name" value="Mopterin_OxRdtase_prok_CS"/>
</dbReference>
<dbReference type="PROSITE" id="PS51318">
    <property type="entry name" value="TAT"/>
    <property type="match status" value="1"/>
</dbReference>
<dbReference type="GO" id="GO:0009389">
    <property type="term" value="F:dimethyl sulfoxide reductase activity"/>
    <property type="evidence" value="ECO:0007669"/>
    <property type="project" value="InterPro"/>
</dbReference>
<comment type="cofactor">
    <cofactor evidence="1">
        <name>Mo-bis(molybdopterin guanine dinucleotide)</name>
        <dbReference type="ChEBI" id="CHEBI:60539"/>
    </cofactor>
</comment>
<keyword evidence="9" id="KW-0408">Iron</keyword>
<dbReference type="InterPro" id="IPR009010">
    <property type="entry name" value="Asp_de-COase-like_dom_sf"/>
</dbReference>
<dbReference type="SUPFAM" id="SSF50692">
    <property type="entry name" value="ADC-like"/>
    <property type="match status" value="1"/>
</dbReference>
<dbReference type="RefSeq" id="WP_098389009.1">
    <property type="nucleotide sequence ID" value="NZ_LS483404.1"/>
</dbReference>
<dbReference type="PANTHER" id="PTHR43742:SF3">
    <property type="entry name" value="DIMETHYL SULFOXIDE REDUCTASE DMSA"/>
    <property type="match status" value="1"/>
</dbReference>
<dbReference type="FunFam" id="3.40.228.10:FF:000004">
    <property type="entry name" value="Dimethyl sulfoxide reductase subunit A"/>
    <property type="match status" value="1"/>
</dbReference>
<dbReference type="Pfam" id="PF10518">
    <property type="entry name" value="TAT_signal"/>
    <property type="match status" value="1"/>
</dbReference>
<dbReference type="STRING" id="1724.GCA_001044175_01746"/>
<dbReference type="GO" id="GO:0030288">
    <property type="term" value="C:outer membrane-bounded periplasmic space"/>
    <property type="evidence" value="ECO:0007669"/>
    <property type="project" value="TreeGrafter"/>
</dbReference>
<evidence type="ECO:0000259" key="11">
    <source>
        <dbReference type="PROSITE" id="PS51669"/>
    </source>
</evidence>
<dbReference type="Gene3D" id="3.40.50.12440">
    <property type="match status" value="1"/>
</dbReference>
<feature type="domain" description="4Fe-4S Mo/W bis-MGD-type" evidence="11">
    <location>
        <begin position="60"/>
        <end position="121"/>
    </location>
</feature>
<comment type="caution">
    <text evidence="12">The sequence shown here is derived from an EMBL/GenBank/DDBJ whole genome shotgun (WGS) entry which is preliminary data.</text>
</comment>
<sequence>MNTTTSSAPQNAASAGLKRRTFLQWSAAAGATTALVGAGTQFLGMPSARAEGETPDPKDDKFVMSACNVNCGSRCPVLLQVRDGQIIRVLPEQTGDNEIGSQQIRACVRGRSIRHRIYNPDRLKTPLKRKPGTKRGDGEWEEISWDQALDEIADKMKHILDAYGNEAIYIAYSTGAIGGTVAQGYSPNGTAFTRLMSLLGGYLNFYADYSTAQITSSYPFHYGEWVSSNSFDDVKNSKLQVMFGNNPLETRMSGGGETFVTQKIKQDYGVKTIIIDPRFSETAVGLGDEWVALRPGTDAALIAGMIHVMLEENLHDQEFLDKYTVGFDEHTLPKEAAKNSSYRSYIEGKGPDGIEKTPEWAARITGVSAQKIRQLAREIATAKPCAITQGWGPQRHANGENQARAIFMLAAVIGQIGIPGGGTGAREASASLPMTYPFNTEYTNPIETSIPVFGWTDAVERGEEMTAIHDGVKGKDKLDVPIKMLWCHGGNSLTNQHGDLNRTVKLLRDDSKAELIVVNDIQMTTSARYADYVLPDASTAEQDDYIMQGSAGNLEYGIFASQAVTPLYNCRPIYDVVSDLAERFGIRDKFTGGKTQQEWIKETLDQSRKDIPELPSYEDFKEKGIFKRTGESVIPLKEFREDPEANPLETPSGKIEIYSQQLHDLNEKWEFDESLPGNRITALPEYVATWEGAEEAAKNSDYPLQCIGHHTKGRTHSSYGNVDWLRDDAHPQVLWINVLDAKDRGIENDDLVYAFNDRGRIRSIARVTPRIAPGVISVPQGSWFDPNKQGVDEGASVNTLTSWNPSPLGKGNAQHTVLVQVEKA</sequence>
<organism evidence="12 13">
    <name type="scientific">Corynebacterium renale</name>
    <dbReference type="NCBI Taxonomy" id="1724"/>
    <lineage>
        <taxon>Bacteria</taxon>
        <taxon>Bacillati</taxon>
        <taxon>Actinomycetota</taxon>
        <taxon>Actinomycetes</taxon>
        <taxon>Mycobacteriales</taxon>
        <taxon>Corynebacteriaceae</taxon>
        <taxon>Corynebacterium</taxon>
    </lineage>
</organism>
<dbReference type="InterPro" id="IPR050612">
    <property type="entry name" value="Prok_Mopterin_Oxidored"/>
</dbReference>
<evidence type="ECO:0000256" key="9">
    <source>
        <dbReference type="ARBA" id="ARBA00023004"/>
    </source>
</evidence>
<proteinExistence type="inferred from homology"/>
<dbReference type="InterPro" id="IPR006963">
    <property type="entry name" value="Mopterin_OxRdtase_4Fe-4S_dom"/>
</dbReference>
<reference evidence="12 13" key="1">
    <citation type="submission" date="2017-10" db="EMBL/GenBank/DDBJ databases">
        <title>Sequencing the genomes of 1000 actinobacteria strains.</title>
        <authorList>
            <person name="Klenk H.-P."/>
        </authorList>
    </citation>
    <scope>NUCLEOTIDE SEQUENCE [LARGE SCALE GENOMIC DNA]</scope>
    <source>
        <strain evidence="12 13">DSM 20688</strain>
    </source>
</reference>
<evidence type="ECO:0000256" key="2">
    <source>
        <dbReference type="ARBA" id="ARBA00001966"/>
    </source>
</evidence>
<dbReference type="PROSITE" id="PS00490">
    <property type="entry name" value="MOLYBDOPTERIN_PROK_2"/>
    <property type="match status" value="1"/>
</dbReference>
<evidence type="ECO:0000256" key="10">
    <source>
        <dbReference type="ARBA" id="ARBA00023014"/>
    </source>
</evidence>
<dbReference type="Pfam" id="PF00384">
    <property type="entry name" value="Molybdopterin"/>
    <property type="match status" value="1"/>
</dbReference>
<dbReference type="AlphaFoldDB" id="A0A2A9DN55"/>
<dbReference type="OrthoDB" id="7376058at2"/>
<keyword evidence="6" id="KW-0479">Metal-binding</keyword>
<dbReference type="InterPro" id="IPR019546">
    <property type="entry name" value="TAT_signal_bac_arc"/>
</dbReference>
<dbReference type="GO" id="GO:0009061">
    <property type="term" value="P:anaerobic respiration"/>
    <property type="evidence" value="ECO:0007669"/>
    <property type="project" value="TreeGrafter"/>
</dbReference>
<evidence type="ECO:0000313" key="13">
    <source>
        <dbReference type="Proteomes" id="UP000221653"/>
    </source>
</evidence>
<dbReference type="Gene3D" id="3.40.50.740">
    <property type="match status" value="1"/>
</dbReference>
<evidence type="ECO:0000256" key="6">
    <source>
        <dbReference type="ARBA" id="ARBA00022723"/>
    </source>
</evidence>
<name>A0A2A9DN55_9CORY</name>
<gene>
    <name evidence="12" type="ORF">ATK06_1231</name>
</gene>
<evidence type="ECO:0000256" key="7">
    <source>
        <dbReference type="ARBA" id="ARBA00022729"/>
    </source>
</evidence>
<dbReference type="EMBL" id="PDJF01000001">
    <property type="protein sequence ID" value="PFG28138.1"/>
    <property type="molecule type" value="Genomic_DNA"/>
</dbReference>
<dbReference type="Gene3D" id="3.40.228.10">
    <property type="entry name" value="Dimethylsulfoxide Reductase, domain 2"/>
    <property type="match status" value="1"/>
</dbReference>
<dbReference type="PANTHER" id="PTHR43742">
    <property type="entry name" value="TRIMETHYLAMINE-N-OXIDE REDUCTASE"/>
    <property type="match status" value="1"/>
</dbReference>
<dbReference type="GO" id="GO:0051539">
    <property type="term" value="F:4 iron, 4 sulfur cluster binding"/>
    <property type="evidence" value="ECO:0007669"/>
    <property type="project" value="UniProtKB-KW"/>
</dbReference>
<comment type="similarity">
    <text evidence="3">Belongs to the prokaryotic molybdopterin-containing oxidoreductase family.</text>
</comment>
<keyword evidence="7" id="KW-0732">Signal</keyword>
<evidence type="ECO:0000256" key="8">
    <source>
        <dbReference type="ARBA" id="ARBA00023002"/>
    </source>
</evidence>